<keyword evidence="1 2" id="KW-0238">DNA-binding</keyword>
<keyword evidence="5" id="KW-1185">Reference proteome</keyword>
<dbReference type="InterPro" id="IPR009057">
    <property type="entry name" value="Homeodomain-like_sf"/>
</dbReference>
<dbReference type="Gene3D" id="1.10.357.10">
    <property type="entry name" value="Tetracycline Repressor, domain 2"/>
    <property type="match status" value="1"/>
</dbReference>
<dbReference type="Pfam" id="PF17929">
    <property type="entry name" value="TetR_C_34"/>
    <property type="match status" value="1"/>
</dbReference>
<organism evidence="4 5">
    <name type="scientific">Sphaerisporangium corydalis</name>
    <dbReference type="NCBI Taxonomy" id="1441875"/>
    <lineage>
        <taxon>Bacteria</taxon>
        <taxon>Bacillati</taxon>
        <taxon>Actinomycetota</taxon>
        <taxon>Actinomycetes</taxon>
        <taxon>Streptosporangiales</taxon>
        <taxon>Streptosporangiaceae</taxon>
        <taxon>Sphaerisporangium</taxon>
    </lineage>
</organism>
<sequence>MTEKAFVRARRPEHKRQRREALLAAARELAVTSGVRNVSLGGVAAAVGLAKSNVARYFGTREEIYLEIATEEWRDWEAAVTERLRDAAGPRDVVAALAETLAERPLLCDMLGQMSTSLEHNVSVGSARVFKRAVLGVVARLGARVAEAHPGLTEAEGVELVAAGSVFAGALYPVSNPPAALAELYRQDPDIAAACPPFLPTLTRTLAAFAAGLPLMREGGYGGPSLGATHPL</sequence>
<feature type="DNA-binding region" description="H-T-H motif" evidence="2">
    <location>
        <begin position="39"/>
        <end position="58"/>
    </location>
</feature>
<evidence type="ECO:0000313" key="4">
    <source>
        <dbReference type="EMBL" id="MFC4591567.1"/>
    </source>
</evidence>
<comment type="caution">
    <text evidence="4">The sequence shown here is derived from an EMBL/GenBank/DDBJ whole genome shotgun (WGS) entry which is preliminary data.</text>
</comment>
<evidence type="ECO:0000256" key="1">
    <source>
        <dbReference type="ARBA" id="ARBA00023125"/>
    </source>
</evidence>
<protein>
    <submittedName>
        <fullName evidence="4">TetR/AcrR family transcriptional regulator</fullName>
    </submittedName>
</protein>
<dbReference type="RefSeq" id="WP_262846940.1">
    <property type="nucleotide sequence ID" value="NZ_JANZYP010000054.1"/>
</dbReference>
<dbReference type="PANTHER" id="PTHR30055">
    <property type="entry name" value="HTH-TYPE TRANSCRIPTIONAL REGULATOR RUTR"/>
    <property type="match status" value="1"/>
</dbReference>
<dbReference type="Pfam" id="PF00440">
    <property type="entry name" value="TetR_N"/>
    <property type="match status" value="1"/>
</dbReference>
<dbReference type="SUPFAM" id="SSF46689">
    <property type="entry name" value="Homeodomain-like"/>
    <property type="match status" value="1"/>
</dbReference>
<name>A0ABV9EQ30_9ACTN</name>
<dbReference type="InterPro" id="IPR001647">
    <property type="entry name" value="HTH_TetR"/>
</dbReference>
<proteinExistence type="predicted"/>
<evidence type="ECO:0000313" key="5">
    <source>
        <dbReference type="Proteomes" id="UP001595891"/>
    </source>
</evidence>
<feature type="domain" description="HTH tetR-type" evidence="3">
    <location>
        <begin position="16"/>
        <end position="76"/>
    </location>
</feature>
<gene>
    <name evidence="4" type="ORF">ACFO8L_36125</name>
</gene>
<reference evidence="5" key="1">
    <citation type="journal article" date="2019" name="Int. J. Syst. Evol. Microbiol.">
        <title>The Global Catalogue of Microorganisms (GCM) 10K type strain sequencing project: providing services to taxonomists for standard genome sequencing and annotation.</title>
        <authorList>
            <consortium name="The Broad Institute Genomics Platform"/>
            <consortium name="The Broad Institute Genome Sequencing Center for Infectious Disease"/>
            <person name="Wu L."/>
            <person name="Ma J."/>
        </authorList>
    </citation>
    <scope>NUCLEOTIDE SEQUENCE [LARGE SCALE GENOMIC DNA]</scope>
    <source>
        <strain evidence="5">CCUG 49560</strain>
    </source>
</reference>
<dbReference type="Proteomes" id="UP001595891">
    <property type="component" value="Unassembled WGS sequence"/>
</dbReference>
<dbReference type="PANTHER" id="PTHR30055:SF178">
    <property type="entry name" value="POSSIBLE TRANSCRIPTIONAL REGULATORY PROTEIN"/>
    <property type="match status" value="1"/>
</dbReference>
<evidence type="ECO:0000259" key="3">
    <source>
        <dbReference type="PROSITE" id="PS50977"/>
    </source>
</evidence>
<dbReference type="EMBL" id="JBHSFN010000034">
    <property type="protein sequence ID" value="MFC4591567.1"/>
    <property type="molecule type" value="Genomic_DNA"/>
</dbReference>
<dbReference type="InterPro" id="IPR041483">
    <property type="entry name" value="TetR_C_34"/>
</dbReference>
<accession>A0ABV9EQ30</accession>
<evidence type="ECO:0000256" key="2">
    <source>
        <dbReference type="PROSITE-ProRule" id="PRU00335"/>
    </source>
</evidence>
<dbReference type="InterPro" id="IPR050109">
    <property type="entry name" value="HTH-type_TetR-like_transc_reg"/>
</dbReference>
<dbReference type="PROSITE" id="PS50977">
    <property type="entry name" value="HTH_TETR_2"/>
    <property type="match status" value="1"/>
</dbReference>